<proteinExistence type="predicted"/>
<evidence type="ECO:0000313" key="2">
    <source>
        <dbReference type="Proteomes" id="UP000324222"/>
    </source>
</evidence>
<dbReference type="EMBL" id="VSRR010019645">
    <property type="protein sequence ID" value="MPC62417.1"/>
    <property type="molecule type" value="Genomic_DNA"/>
</dbReference>
<gene>
    <name evidence="1" type="ORF">E2C01_056501</name>
</gene>
<name>A0A5B7GZC4_PORTR</name>
<protein>
    <submittedName>
        <fullName evidence="1">Uncharacterized protein</fullName>
    </submittedName>
</protein>
<evidence type="ECO:0000313" key="1">
    <source>
        <dbReference type="EMBL" id="MPC62417.1"/>
    </source>
</evidence>
<keyword evidence="2" id="KW-1185">Reference proteome</keyword>
<organism evidence="1 2">
    <name type="scientific">Portunus trituberculatus</name>
    <name type="common">Swimming crab</name>
    <name type="synonym">Neptunus trituberculatus</name>
    <dbReference type="NCBI Taxonomy" id="210409"/>
    <lineage>
        <taxon>Eukaryota</taxon>
        <taxon>Metazoa</taxon>
        <taxon>Ecdysozoa</taxon>
        <taxon>Arthropoda</taxon>
        <taxon>Crustacea</taxon>
        <taxon>Multicrustacea</taxon>
        <taxon>Malacostraca</taxon>
        <taxon>Eumalacostraca</taxon>
        <taxon>Eucarida</taxon>
        <taxon>Decapoda</taxon>
        <taxon>Pleocyemata</taxon>
        <taxon>Brachyura</taxon>
        <taxon>Eubrachyura</taxon>
        <taxon>Portunoidea</taxon>
        <taxon>Portunidae</taxon>
        <taxon>Portuninae</taxon>
        <taxon>Portunus</taxon>
    </lineage>
</organism>
<sequence>MAVPTRHLHLCRRPVASCGGRRVGMASVASARHRSMNSLFAPARNVLVAQ</sequence>
<dbReference type="AlphaFoldDB" id="A0A5B7GZC4"/>
<reference evidence="1 2" key="1">
    <citation type="submission" date="2019-05" db="EMBL/GenBank/DDBJ databases">
        <title>Another draft genome of Portunus trituberculatus and its Hox gene families provides insights of decapod evolution.</title>
        <authorList>
            <person name="Jeong J.-H."/>
            <person name="Song I."/>
            <person name="Kim S."/>
            <person name="Choi T."/>
            <person name="Kim D."/>
            <person name="Ryu S."/>
            <person name="Kim W."/>
        </authorList>
    </citation>
    <scope>NUCLEOTIDE SEQUENCE [LARGE SCALE GENOMIC DNA]</scope>
    <source>
        <tissue evidence="1">Muscle</tissue>
    </source>
</reference>
<accession>A0A5B7GZC4</accession>
<comment type="caution">
    <text evidence="1">The sequence shown here is derived from an EMBL/GenBank/DDBJ whole genome shotgun (WGS) entry which is preliminary data.</text>
</comment>
<dbReference type="Proteomes" id="UP000324222">
    <property type="component" value="Unassembled WGS sequence"/>
</dbReference>